<dbReference type="EMBL" id="CP003345">
    <property type="protein sequence ID" value="AFM05855.1"/>
    <property type="molecule type" value="Genomic_DNA"/>
</dbReference>
<dbReference type="Proteomes" id="UP000006054">
    <property type="component" value="Chromosome"/>
</dbReference>
<dbReference type="GO" id="GO:0008781">
    <property type="term" value="F:N-acylneuraminate cytidylyltransferase activity"/>
    <property type="evidence" value="ECO:0007669"/>
    <property type="project" value="TreeGrafter"/>
</dbReference>
<dbReference type="PANTHER" id="PTHR21485">
    <property type="entry name" value="HAD SUPERFAMILY MEMBERS CMAS AND KDSC"/>
    <property type="match status" value="1"/>
</dbReference>
<proteinExistence type="predicted"/>
<dbReference type="SUPFAM" id="SSF53448">
    <property type="entry name" value="Nucleotide-diphospho-sugar transferases"/>
    <property type="match status" value="1"/>
</dbReference>
<sequence length="241" mass="27931">MVENKKIIAIIPARGGSKRIPHKNIINFQGKPLIAWTIEAALQSNLFEEVIVSTDDKKIAEIAEKHGAKVPFLREEYADDYSPVSLVTANVLEKLLPKKFDIVVQLMPNCPLRNTQDIKVALDNFISKKNNFQISCFSFGWMNPWWAYQLNDKYVPKPIFEDELRNRRSQDQPPLYCPTGAIWIADAQKLIESKNFYGEEYRFFPMSWQSALDIDNYDDLEMAQAVFLLQNQKSNYFEAKK</sequence>
<protein>
    <submittedName>
        <fullName evidence="1">CMP-N-acetylneuraminic acid synthetase</fullName>
    </submittedName>
</protein>
<keyword evidence="2" id="KW-1185">Reference proteome</keyword>
<dbReference type="InterPro" id="IPR003329">
    <property type="entry name" value="Cytidylyl_trans"/>
</dbReference>
<evidence type="ECO:0000313" key="2">
    <source>
        <dbReference type="Proteomes" id="UP000006054"/>
    </source>
</evidence>
<dbReference type="Gene3D" id="3.90.550.10">
    <property type="entry name" value="Spore Coat Polysaccharide Biosynthesis Protein SpsA, Chain A"/>
    <property type="match status" value="1"/>
</dbReference>
<dbReference type="InterPro" id="IPR050793">
    <property type="entry name" value="CMP-NeuNAc_synthase"/>
</dbReference>
<evidence type="ECO:0000313" key="1">
    <source>
        <dbReference type="EMBL" id="AFM05855.1"/>
    </source>
</evidence>
<dbReference type="PANTHER" id="PTHR21485:SF6">
    <property type="entry name" value="N-ACYLNEURAMINATE CYTIDYLYLTRANSFERASE-RELATED"/>
    <property type="match status" value="1"/>
</dbReference>
<organism evidence="1 2">
    <name type="scientific">Bernardetia litoralis (strain ATCC 23117 / DSM 6794 / NBRC 15988 / NCIMB 1366 / Fx l1 / Sio-4)</name>
    <name type="common">Flexibacter litoralis</name>
    <dbReference type="NCBI Taxonomy" id="880071"/>
    <lineage>
        <taxon>Bacteria</taxon>
        <taxon>Pseudomonadati</taxon>
        <taxon>Bacteroidota</taxon>
        <taxon>Cytophagia</taxon>
        <taxon>Cytophagales</taxon>
        <taxon>Bernardetiaceae</taxon>
        <taxon>Bernardetia</taxon>
    </lineage>
</organism>
<dbReference type="Pfam" id="PF02348">
    <property type="entry name" value="CTP_transf_3"/>
    <property type="match status" value="1"/>
</dbReference>
<dbReference type="eggNOG" id="COG1083">
    <property type="taxonomic scope" value="Bacteria"/>
</dbReference>
<dbReference type="KEGG" id="fli:Fleli_3536"/>
<dbReference type="InterPro" id="IPR029044">
    <property type="entry name" value="Nucleotide-diphossugar_trans"/>
</dbReference>
<dbReference type="RefSeq" id="WP_014799280.1">
    <property type="nucleotide sequence ID" value="NC_018018.1"/>
</dbReference>
<accession>I4APH0</accession>
<dbReference type="STRING" id="880071.Fleli_3536"/>
<name>I4APH0_BERLS</name>
<gene>
    <name evidence="1" type="ordered locus">Fleli_3536</name>
</gene>
<dbReference type="AlphaFoldDB" id="I4APH0"/>
<reference evidence="2" key="1">
    <citation type="submission" date="2012-06" db="EMBL/GenBank/DDBJ databases">
        <title>The complete genome of Flexibacter litoralis DSM 6794.</title>
        <authorList>
            <person name="Lucas S."/>
            <person name="Copeland A."/>
            <person name="Lapidus A."/>
            <person name="Glavina del Rio T."/>
            <person name="Dalin E."/>
            <person name="Tice H."/>
            <person name="Bruce D."/>
            <person name="Goodwin L."/>
            <person name="Pitluck S."/>
            <person name="Peters L."/>
            <person name="Ovchinnikova G."/>
            <person name="Lu M."/>
            <person name="Kyrpides N."/>
            <person name="Mavromatis K."/>
            <person name="Ivanova N."/>
            <person name="Brettin T."/>
            <person name="Detter J.C."/>
            <person name="Han C."/>
            <person name="Larimer F."/>
            <person name="Land M."/>
            <person name="Hauser L."/>
            <person name="Markowitz V."/>
            <person name="Cheng J.-F."/>
            <person name="Hugenholtz P."/>
            <person name="Woyke T."/>
            <person name="Wu D."/>
            <person name="Spring S."/>
            <person name="Lang E."/>
            <person name="Kopitz M."/>
            <person name="Brambilla E."/>
            <person name="Klenk H.-P."/>
            <person name="Eisen J.A."/>
        </authorList>
    </citation>
    <scope>NUCLEOTIDE SEQUENCE [LARGE SCALE GENOMIC DNA]</scope>
    <source>
        <strain evidence="2">ATCC 23117 / DSM 6794 / NBRC 15988 / NCIMB 1366 / Sio-4</strain>
    </source>
</reference>
<dbReference type="PATRIC" id="fig|880071.3.peg.3543"/>
<dbReference type="HOGENOM" id="CLU_042930_1_1_10"/>
<dbReference type="CDD" id="cd02513">
    <property type="entry name" value="CMP-NeuAc_Synthase"/>
    <property type="match status" value="1"/>
</dbReference>